<gene>
    <name evidence="10" type="primary">ydhV_3</name>
    <name evidence="10" type="ORF">Psch_01193</name>
</gene>
<feature type="domain" description="Aldehyde ferredoxin oxidoreductase N-terminal" evidence="9">
    <location>
        <begin position="4"/>
        <end position="215"/>
    </location>
</feature>
<keyword evidence="3" id="KW-0004">4Fe-4S</keyword>
<sequence>MHGWAGNRLRVDLTEGTYKVEKLTPEYLRRWIGGRGLNSDIVYHETWEGMDPLDPANPLCFAAGPLTGTFAPLAGRTTVSALSPMTCSYRGTNVHGHGDTNMGGQFSTYLKYAGYDQIVVKGKAAKPVYIFIDDDKVEIRDASHLWGQKVKAATKHLIEELGDPDVKVACIGPAGENLVRFACVVNTFSSSGGRTGMGCVMGSKNLKAIAIRGTKPLTYGNPDKFAKEAWKLREVVHNSPSAIRRREEGTFDLFDAGNIIGINAHKNHSTGYMPGIEETYGGIQWASKYLFRRKGCWSCPVSCGRYTYIKEGKYAGFHCGGPEMESACNLGPRIDSTDVDEVNIMCGMVNDLGLDSISAGAALSWSMEAFEKGLLTKEDTGGIEFKWADMETSKKVLEMIAYREGFGNLLAEGNIRIAEIIGRGTDKIVPHCRGLEHISVDPRIAMGFSLGYAMSTRGSDHLKNYSCLEFQGCAMSRKELVLDALGPELNEEFWKDFPKELYTLTTKPKLVYWSEKNKCVADLVGCCCQAIGSWGGAGDWRAYTPLFREATGFDMTDEEIFLAAERVINIERANWNRAGSARQDDTHIDRFFDEGVVDGPYKGMKIDRAEWAWAQSEYYKYHGWDEEGFITPEKATELGIEEIIPDMESGRKLYREYLSRINNQ</sequence>
<dbReference type="PANTHER" id="PTHR30038:SF7">
    <property type="entry name" value="TUNGSTEN-CONTAINING GLYCERALDEHYDE-3-PHOSPHATE:FERREDOXIN OXIDOREDUCTASE"/>
    <property type="match status" value="1"/>
</dbReference>
<evidence type="ECO:0000256" key="4">
    <source>
        <dbReference type="ARBA" id="ARBA00022723"/>
    </source>
</evidence>
<keyword evidence="11" id="KW-1185">Reference proteome</keyword>
<keyword evidence="4" id="KW-0479">Metal-binding</keyword>
<name>A0A4Y7RF57_9FIRM</name>
<accession>A0A4Y7RF57</accession>
<dbReference type="Proteomes" id="UP000298324">
    <property type="component" value="Unassembled WGS sequence"/>
</dbReference>
<dbReference type="InterPro" id="IPR036503">
    <property type="entry name" value="Ald_Fedxn_OxRdtase_N_sf"/>
</dbReference>
<evidence type="ECO:0000256" key="5">
    <source>
        <dbReference type="ARBA" id="ARBA00023002"/>
    </source>
</evidence>
<dbReference type="Gene3D" id="1.10.599.10">
    <property type="entry name" value="Aldehyde Ferredoxin Oxidoreductase Protein, subunit A, domain 3"/>
    <property type="match status" value="1"/>
</dbReference>
<evidence type="ECO:0000313" key="10">
    <source>
        <dbReference type="EMBL" id="TEB07638.1"/>
    </source>
</evidence>
<dbReference type="GO" id="GO:0051539">
    <property type="term" value="F:4 iron, 4 sulfur cluster binding"/>
    <property type="evidence" value="ECO:0007669"/>
    <property type="project" value="UniProtKB-KW"/>
</dbReference>
<dbReference type="Pfam" id="PF02730">
    <property type="entry name" value="AFOR_N"/>
    <property type="match status" value="1"/>
</dbReference>
<dbReference type="SUPFAM" id="SSF48310">
    <property type="entry name" value="Aldehyde ferredoxin oxidoreductase, C-terminal domains"/>
    <property type="match status" value="1"/>
</dbReference>
<dbReference type="Gene3D" id="3.60.9.10">
    <property type="entry name" value="Aldehyde ferredoxin oxidoreductase, N-terminal domain"/>
    <property type="match status" value="1"/>
</dbReference>
<protein>
    <submittedName>
        <fullName evidence="10">Putative oxidoreductase YdhV</fullName>
        <ecNumber evidence="10">1.-.-.-</ecNumber>
    </submittedName>
</protein>
<comment type="cofactor">
    <cofactor evidence="1">
        <name>[4Fe-4S] cluster</name>
        <dbReference type="ChEBI" id="CHEBI:49883"/>
    </cofactor>
</comment>
<dbReference type="InterPro" id="IPR013983">
    <property type="entry name" value="Ald_Fedxn_OxRdtase_N"/>
</dbReference>
<evidence type="ECO:0000256" key="1">
    <source>
        <dbReference type="ARBA" id="ARBA00001966"/>
    </source>
</evidence>
<dbReference type="RefSeq" id="WP_134219919.1">
    <property type="nucleotide sequence ID" value="NZ_QFGA01000001.1"/>
</dbReference>
<dbReference type="EC" id="1.-.-.-" evidence="10"/>
<dbReference type="EMBL" id="QFGA01000001">
    <property type="protein sequence ID" value="TEB07638.1"/>
    <property type="molecule type" value="Genomic_DNA"/>
</dbReference>
<proteinExistence type="inferred from homology"/>
<dbReference type="InterPro" id="IPR036021">
    <property type="entry name" value="Tungsten_al_ferr_oxy-like_C"/>
</dbReference>
<evidence type="ECO:0000256" key="6">
    <source>
        <dbReference type="ARBA" id="ARBA00023004"/>
    </source>
</evidence>
<keyword evidence="6" id="KW-0408">Iron</keyword>
<evidence type="ECO:0000256" key="7">
    <source>
        <dbReference type="ARBA" id="ARBA00023014"/>
    </source>
</evidence>
<dbReference type="Gene3D" id="1.10.569.10">
    <property type="entry name" value="Aldehyde Ferredoxin Oxidoreductase Protein, subunit A, domain 2"/>
    <property type="match status" value="1"/>
</dbReference>
<dbReference type="InterPro" id="IPR013985">
    <property type="entry name" value="Ald_Fedxn_OxRdtase_dom3"/>
</dbReference>
<dbReference type="Pfam" id="PF01314">
    <property type="entry name" value="AFOR_C"/>
    <property type="match status" value="1"/>
</dbReference>
<keyword evidence="5 10" id="KW-0560">Oxidoreductase</keyword>
<dbReference type="InterPro" id="IPR001203">
    <property type="entry name" value="OxRdtase_Ald_Fedxn_C"/>
</dbReference>
<organism evidence="10 11">
    <name type="scientific">Pelotomaculum schinkii</name>
    <dbReference type="NCBI Taxonomy" id="78350"/>
    <lineage>
        <taxon>Bacteria</taxon>
        <taxon>Bacillati</taxon>
        <taxon>Bacillota</taxon>
        <taxon>Clostridia</taxon>
        <taxon>Eubacteriales</taxon>
        <taxon>Desulfotomaculaceae</taxon>
        <taxon>Pelotomaculum</taxon>
    </lineage>
</organism>
<keyword evidence="7" id="KW-0411">Iron-sulfur</keyword>
<dbReference type="InterPro" id="IPR013984">
    <property type="entry name" value="Ald_Fedxn_OxRdtase_dom2"/>
</dbReference>
<dbReference type="GO" id="GO:0009055">
    <property type="term" value="F:electron transfer activity"/>
    <property type="evidence" value="ECO:0007669"/>
    <property type="project" value="InterPro"/>
</dbReference>
<evidence type="ECO:0000256" key="2">
    <source>
        <dbReference type="ARBA" id="ARBA00011032"/>
    </source>
</evidence>
<dbReference type="InterPro" id="IPR051919">
    <property type="entry name" value="W-dependent_AOR"/>
</dbReference>
<dbReference type="SMART" id="SM00790">
    <property type="entry name" value="AFOR_N"/>
    <property type="match status" value="1"/>
</dbReference>
<evidence type="ECO:0000259" key="9">
    <source>
        <dbReference type="SMART" id="SM00790"/>
    </source>
</evidence>
<dbReference type="GO" id="GO:0016625">
    <property type="term" value="F:oxidoreductase activity, acting on the aldehyde or oxo group of donors, iron-sulfur protein as acceptor"/>
    <property type="evidence" value="ECO:0007669"/>
    <property type="project" value="InterPro"/>
</dbReference>
<evidence type="ECO:0000256" key="8">
    <source>
        <dbReference type="ARBA" id="ARBA00049934"/>
    </source>
</evidence>
<evidence type="ECO:0000313" key="11">
    <source>
        <dbReference type="Proteomes" id="UP000298324"/>
    </source>
</evidence>
<dbReference type="SUPFAM" id="SSF56228">
    <property type="entry name" value="Aldehyde ferredoxin oxidoreductase, N-terminal domain"/>
    <property type="match status" value="1"/>
</dbReference>
<comment type="caution">
    <text evidence="10">The sequence shown here is derived from an EMBL/GenBank/DDBJ whole genome shotgun (WGS) entry which is preliminary data.</text>
</comment>
<dbReference type="GO" id="GO:0046872">
    <property type="term" value="F:metal ion binding"/>
    <property type="evidence" value="ECO:0007669"/>
    <property type="project" value="UniProtKB-KW"/>
</dbReference>
<comment type="cofactor">
    <cofactor evidence="8">
        <name>tungstopterin</name>
        <dbReference type="ChEBI" id="CHEBI:30402"/>
    </cofactor>
</comment>
<reference evidence="10 11" key="1">
    <citation type="journal article" date="2018" name="Environ. Microbiol.">
        <title>Novel energy conservation strategies and behaviour of Pelotomaculum schinkii driving syntrophic propionate catabolism.</title>
        <authorList>
            <person name="Hidalgo-Ahumada C.A.P."/>
            <person name="Nobu M.K."/>
            <person name="Narihiro T."/>
            <person name="Tamaki H."/>
            <person name="Liu W.T."/>
            <person name="Kamagata Y."/>
            <person name="Stams A.J.M."/>
            <person name="Imachi H."/>
            <person name="Sousa D.Z."/>
        </authorList>
    </citation>
    <scope>NUCLEOTIDE SEQUENCE [LARGE SCALE GENOMIC DNA]</scope>
    <source>
        <strain evidence="10 11">HH</strain>
    </source>
</reference>
<dbReference type="PANTHER" id="PTHR30038">
    <property type="entry name" value="ALDEHYDE FERREDOXIN OXIDOREDUCTASE"/>
    <property type="match status" value="1"/>
</dbReference>
<comment type="similarity">
    <text evidence="2">Belongs to the AOR/FOR family.</text>
</comment>
<dbReference type="AlphaFoldDB" id="A0A4Y7RF57"/>
<evidence type="ECO:0000256" key="3">
    <source>
        <dbReference type="ARBA" id="ARBA00022485"/>
    </source>
</evidence>